<organism evidence="1 2">
    <name type="scientific">Candidatus Desulfobia pelagia</name>
    <dbReference type="NCBI Taxonomy" id="2841692"/>
    <lineage>
        <taxon>Bacteria</taxon>
        <taxon>Pseudomonadati</taxon>
        <taxon>Thermodesulfobacteriota</taxon>
        <taxon>Desulfobulbia</taxon>
        <taxon>Desulfobulbales</taxon>
        <taxon>Desulfobulbaceae</taxon>
        <taxon>Candidatus Desulfobia</taxon>
    </lineage>
</organism>
<dbReference type="Gene3D" id="1.10.132.80">
    <property type="match status" value="1"/>
</dbReference>
<accession>A0A8J6TGU6</accession>
<dbReference type="AlphaFoldDB" id="A0A8J6TGU6"/>
<evidence type="ECO:0000313" key="1">
    <source>
        <dbReference type="EMBL" id="MBC8318455.1"/>
    </source>
</evidence>
<sequence>MVHEAEQVIRDQKFTGAAADLLNANIIARVFGLADKQDIQVKDVTKIKVKRSQADE</sequence>
<evidence type="ECO:0000313" key="2">
    <source>
        <dbReference type="Proteomes" id="UP000614424"/>
    </source>
</evidence>
<proteinExistence type="predicted"/>
<gene>
    <name evidence="1" type="ORF">H8E41_11160</name>
</gene>
<protein>
    <submittedName>
        <fullName evidence="1">Uncharacterized protein</fullName>
    </submittedName>
</protein>
<comment type="caution">
    <text evidence="1">The sequence shown here is derived from an EMBL/GenBank/DDBJ whole genome shotgun (WGS) entry which is preliminary data.</text>
</comment>
<name>A0A8J6TGU6_9BACT</name>
<dbReference type="EMBL" id="JACNJZ010000162">
    <property type="protein sequence ID" value="MBC8318455.1"/>
    <property type="molecule type" value="Genomic_DNA"/>
</dbReference>
<dbReference type="Proteomes" id="UP000614424">
    <property type="component" value="Unassembled WGS sequence"/>
</dbReference>
<reference evidence="1 2" key="1">
    <citation type="submission" date="2020-08" db="EMBL/GenBank/DDBJ databases">
        <title>Bridging the membrane lipid divide: bacteria of the FCB group superphylum have the potential to synthesize archaeal ether lipids.</title>
        <authorList>
            <person name="Villanueva L."/>
            <person name="Von Meijenfeldt F.A.B."/>
            <person name="Westbye A.B."/>
            <person name="Yadav S."/>
            <person name="Hopmans E.C."/>
            <person name="Dutilh B.E."/>
            <person name="Sinninghe Damste J.S."/>
        </authorList>
    </citation>
    <scope>NUCLEOTIDE SEQUENCE [LARGE SCALE GENOMIC DNA]</scope>
    <source>
        <strain evidence="1">NIOZ-UU47</strain>
    </source>
</reference>